<dbReference type="NCBIfam" id="NF009475">
    <property type="entry name" value="PRK12838.1"/>
    <property type="match status" value="1"/>
</dbReference>
<dbReference type="Gene3D" id="3.50.30.20">
    <property type="entry name" value="Carbamoyl-phosphate synthase small subunit, N-terminal domain"/>
    <property type="match status" value="1"/>
</dbReference>
<dbReference type="PRINTS" id="PR00099">
    <property type="entry name" value="CPSGATASE"/>
</dbReference>
<name>A0A6A4VPH1_AMPAM</name>
<dbReference type="InterPro" id="IPR017926">
    <property type="entry name" value="GATASE"/>
</dbReference>
<dbReference type="PROSITE" id="PS51273">
    <property type="entry name" value="GATASE_TYPE_1"/>
    <property type="match status" value="1"/>
</dbReference>
<dbReference type="AlphaFoldDB" id="A0A6A4VPH1"/>
<dbReference type="InterPro" id="IPR002474">
    <property type="entry name" value="CarbamoylP_synth_ssu_N"/>
</dbReference>
<gene>
    <name evidence="2" type="primary">Cad</name>
    <name evidence="2" type="ORF">FJT64_009860</name>
</gene>
<dbReference type="Gene3D" id="3.40.50.880">
    <property type="match status" value="1"/>
</dbReference>
<dbReference type="EMBL" id="VIIS01001838">
    <property type="protein sequence ID" value="KAF0292098.1"/>
    <property type="molecule type" value="Genomic_DNA"/>
</dbReference>
<dbReference type="SUPFAM" id="SSF52021">
    <property type="entry name" value="Carbamoyl phosphate synthetase, small subunit N-terminal domain"/>
    <property type="match status" value="1"/>
</dbReference>
<proteinExistence type="predicted"/>
<dbReference type="SMART" id="SM01097">
    <property type="entry name" value="CPSase_sm_chain"/>
    <property type="match status" value="1"/>
</dbReference>
<sequence length="287" mass="31054">MKGAVLLEDGSRFEGELFGSLEPTSGEIVFQTGMVGYPESLTDPSYRSQILLLTYPLIGNYGVPGGDTDEHGIPRFFESRRIWPSGLVVGELCTSPSHWNSRQTLDQWMKEQGVTGITGIDTRQLTKQLREKGTMLGKIVPEGTEPASVPQDDPSTRNLVAEVSVKETVSYNAGGTPYICAVDCGLKYNQMRCLLKRGARVDLVPWDQPLDVNKYDGFFVSNGPGKLARDVGLTAGDPVKCATTVSNLRDLMASQAGSKHAKPIFGICLGHQLLATAAGGHTFKMSD</sequence>
<dbReference type="Pfam" id="PF00117">
    <property type="entry name" value="GATase"/>
    <property type="match status" value="1"/>
</dbReference>
<keyword evidence="3" id="KW-1185">Reference proteome</keyword>
<evidence type="ECO:0000313" key="3">
    <source>
        <dbReference type="Proteomes" id="UP000440578"/>
    </source>
</evidence>
<dbReference type="FunFam" id="3.50.30.20:FF:000002">
    <property type="entry name" value="Carbamoyl-phosphate synthase 1, mitochondrial"/>
    <property type="match status" value="1"/>
</dbReference>
<dbReference type="OrthoDB" id="434at2759"/>
<protein>
    <submittedName>
        <fullName evidence="2">CAD protein</fullName>
    </submittedName>
</protein>
<dbReference type="Proteomes" id="UP000440578">
    <property type="component" value="Unassembled WGS sequence"/>
</dbReference>
<dbReference type="Pfam" id="PF00988">
    <property type="entry name" value="CPSase_sm_chain"/>
    <property type="match status" value="1"/>
</dbReference>
<organism evidence="2 3">
    <name type="scientific">Amphibalanus amphitrite</name>
    <name type="common">Striped barnacle</name>
    <name type="synonym">Balanus amphitrite</name>
    <dbReference type="NCBI Taxonomy" id="1232801"/>
    <lineage>
        <taxon>Eukaryota</taxon>
        <taxon>Metazoa</taxon>
        <taxon>Ecdysozoa</taxon>
        <taxon>Arthropoda</taxon>
        <taxon>Crustacea</taxon>
        <taxon>Multicrustacea</taxon>
        <taxon>Cirripedia</taxon>
        <taxon>Thoracica</taxon>
        <taxon>Thoracicalcarea</taxon>
        <taxon>Balanomorpha</taxon>
        <taxon>Balanoidea</taxon>
        <taxon>Balanidae</taxon>
        <taxon>Amphibalaninae</taxon>
        <taxon>Amphibalanus</taxon>
    </lineage>
</organism>
<comment type="caution">
    <text evidence="2">The sequence shown here is derived from an EMBL/GenBank/DDBJ whole genome shotgun (WGS) entry which is preliminary data.</text>
</comment>
<dbReference type="InterPro" id="IPR036480">
    <property type="entry name" value="CarbP_synth_ssu_N_sf"/>
</dbReference>
<dbReference type="SUPFAM" id="SSF52317">
    <property type="entry name" value="Class I glutamine amidotransferase-like"/>
    <property type="match status" value="1"/>
</dbReference>
<feature type="domain" description="Carbamoyl-phosphate synthase small subunit N-terminal" evidence="1">
    <location>
        <begin position="1"/>
        <end position="140"/>
    </location>
</feature>
<accession>A0A6A4VPH1</accession>
<evidence type="ECO:0000259" key="1">
    <source>
        <dbReference type="SMART" id="SM01097"/>
    </source>
</evidence>
<evidence type="ECO:0000313" key="2">
    <source>
        <dbReference type="EMBL" id="KAF0292098.1"/>
    </source>
</evidence>
<reference evidence="2 3" key="1">
    <citation type="submission" date="2019-07" db="EMBL/GenBank/DDBJ databases">
        <title>Draft genome assembly of a fouling barnacle, Amphibalanus amphitrite (Darwin, 1854): The first reference genome for Thecostraca.</title>
        <authorList>
            <person name="Kim W."/>
        </authorList>
    </citation>
    <scope>NUCLEOTIDE SEQUENCE [LARGE SCALE GENOMIC DNA]</scope>
    <source>
        <strain evidence="2">SNU_AA5</strain>
        <tissue evidence="2">Soma without cirri and trophi</tissue>
    </source>
</reference>
<dbReference type="InterPro" id="IPR029062">
    <property type="entry name" value="Class_I_gatase-like"/>
</dbReference>